<sequence length="183" mass="20597">MKCILQVQHSCVGTAPIRVMIYVTLECNIHLPAVSRFRQVRQENGLLCCDFCSWARKILEVQARTCEAEVRRSFSCFTLTAFSLLLYRLPLASYFSRLYRPMTDLVVEPGAVPPAVAPRIITTGGVVPFWLTYVPRFFFSCAPPLSADIDAVPLKNCRLCFAEEAGAYLPLFSLYQSCIVSKQ</sequence>
<dbReference type="EMBL" id="KZ678432">
    <property type="protein sequence ID" value="PSR87184.1"/>
    <property type="molecule type" value="Genomic_DNA"/>
</dbReference>
<reference evidence="1 2" key="1">
    <citation type="journal article" date="2018" name="Mycol. Prog.">
        <title>Coniella lustricola, a new species from submerged detritus.</title>
        <authorList>
            <person name="Raudabaugh D.B."/>
            <person name="Iturriaga T."/>
            <person name="Carver A."/>
            <person name="Mondo S."/>
            <person name="Pangilinan J."/>
            <person name="Lipzen A."/>
            <person name="He G."/>
            <person name="Amirebrahimi M."/>
            <person name="Grigoriev I.V."/>
            <person name="Miller A.N."/>
        </authorList>
    </citation>
    <scope>NUCLEOTIDE SEQUENCE [LARGE SCALE GENOMIC DNA]</scope>
    <source>
        <strain evidence="1 2">B22-T-1</strain>
    </source>
</reference>
<dbReference type="Proteomes" id="UP000241462">
    <property type="component" value="Unassembled WGS sequence"/>
</dbReference>
<evidence type="ECO:0000313" key="2">
    <source>
        <dbReference type="Proteomes" id="UP000241462"/>
    </source>
</evidence>
<protein>
    <submittedName>
        <fullName evidence="1">Uncharacterized protein</fullName>
    </submittedName>
</protein>
<dbReference type="AlphaFoldDB" id="A0A2T3A9F6"/>
<gene>
    <name evidence="1" type="ORF">BD289DRAFT_242791</name>
</gene>
<evidence type="ECO:0000313" key="1">
    <source>
        <dbReference type="EMBL" id="PSR87184.1"/>
    </source>
</evidence>
<dbReference type="InParanoid" id="A0A2T3A9F6"/>
<proteinExistence type="predicted"/>
<name>A0A2T3A9F6_9PEZI</name>
<organism evidence="1 2">
    <name type="scientific">Coniella lustricola</name>
    <dbReference type="NCBI Taxonomy" id="2025994"/>
    <lineage>
        <taxon>Eukaryota</taxon>
        <taxon>Fungi</taxon>
        <taxon>Dikarya</taxon>
        <taxon>Ascomycota</taxon>
        <taxon>Pezizomycotina</taxon>
        <taxon>Sordariomycetes</taxon>
        <taxon>Sordariomycetidae</taxon>
        <taxon>Diaporthales</taxon>
        <taxon>Schizoparmaceae</taxon>
        <taxon>Coniella</taxon>
    </lineage>
</organism>
<accession>A0A2T3A9F6</accession>
<keyword evidence="2" id="KW-1185">Reference proteome</keyword>